<evidence type="ECO:0000256" key="1">
    <source>
        <dbReference type="SAM" id="MobiDB-lite"/>
    </source>
</evidence>
<protein>
    <submittedName>
        <fullName evidence="2">Uncharacterized protein</fullName>
    </submittedName>
</protein>
<accession>A0ABN7B3M9</accession>
<proteinExistence type="predicted"/>
<sequence length="121" mass="14186">MRASWHLNYRKFPHLLEIFDAEDGNSCMNSRPHQHRDRGEENMSDADGSLTRAVARNKKANHVMIIFRFRHNRRDSRITSRNFSLSLPVVWSYNGRTNCRSPQNFGLLRINGELGFLDQNL</sequence>
<evidence type="ECO:0000313" key="2">
    <source>
        <dbReference type="EMBL" id="BES99009.1"/>
    </source>
</evidence>
<gene>
    <name evidence="2" type="ORF">NTJ_11825</name>
</gene>
<dbReference type="Proteomes" id="UP001307889">
    <property type="component" value="Chromosome 10"/>
</dbReference>
<evidence type="ECO:0000313" key="3">
    <source>
        <dbReference type="Proteomes" id="UP001307889"/>
    </source>
</evidence>
<organism evidence="2 3">
    <name type="scientific">Nesidiocoris tenuis</name>
    <dbReference type="NCBI Taxonomy" id="355587"/>
    <lineage>
        <taxon>Eukaryota</taxon>
        <taxon>Metazoa</taxon>
        <taxon>Ecdysozoa</taxon>
        <taxon>Arthropoda</taxon>
        <taxon>Hexapoda</taxon>
        <taxon>Insecta</taxon>
        <taxon>Pterygota</taxon>
        <taxon>Neoptera</taxon>
        <taxon>Paraneoptera</taxon>
        <taxon>Hemiptera</taxon>
        <taxon>Heteroptera</taxon>
        <taxon>Panheteroptera</taxon>
        <taxon>Cimicomorpha</taxon>
        <taxon>Miridae</taxon>
        <taxon>Dicyphina</taxon>
        <taxon>Nesidiocoris</taxon>
    </lineage>
</organism>
<keyword evidence="3" id="KW-1185">Reference proteome</keyword>
<name>A0ABN7B3M9_9HEMI</name>
<feature type="region of interest" description="Disordered" evidence="1">
    <location>
        <begin position="27"/>
        <end position="47"/>
    </location>
</feature>
<reference evidence="2 3" key="1">
    <citation type="submission" date="2023-09" db="EMBL/GenBank/DDBJ databases">
        <title>Nesidiocoris tenuis whole genome shotgun sequence.</title>
        <authorList>
            <person name="Shibata T."/>
            <person name="Shimoda M."/>
            <person name="Kobayashi T."/>
            <person name="Uehara T."/>
        </authorList>
    </citation>
    <scope>NUCLEOTIDE SEQUENCE [LARGE SCALE GENOMIC DNA]</scope>
    <source>
        <strain evidence="2 3">Japan</strain>
    </source>
</reference>
<dbReference type="EMBL" id="AP028918">
    <property type="protein sequence ID" value="BES99009.1"/>
    <property type="molecule type" value="Genomic_DNA"/>
</dbReference>